<keyword evidence="1" id="KW-0805">Transcription regulation</keyword>
<feature type="domain" description="HTH gntR-type" evidence="4">
    <location>
        <begin position="26"/>
        <end position="93"/>
    </location>
</feature>
<dbReference type="Pfam" id="PF07729">
    <property type="entry name" value="FCD"/>
    <property type="match status" value="1"/>
</dbReference>
<protein>
    <submittedName>
        <fullName evidence="5">XRE family transcriptional regulator</fullName>
    </submittedName>
</protein>
<dbReference type="SMART" id="SM00345">
    <property type="entry name" value="HTH_GNTR"/>
    <property type="match status" value="1"/>
</dbReference>
<reference evidence="5 6" key="1">
    <citation type="submission" date="2019-07" db="EMBL/GenBank/DDBJ databases">
        <title>Whole genome shotgun sequence of Aliivibrio fischeri NBRC 101058.</title>
        <authorList>
            <person name="Hosoyama A."/>
            <person name="Uohara A."/>
            <person name="Ohji S."/>
            <person name="Ichikawa N."/>
        </authorList>
    </citation>
    <scope>NUCLEOTIDE SEQUENCE [LARGE SCALE GENOMIC DNA]</scope>
    <source>
        <strain evidence="5 6">NBRC 101058</strain>
    </source>
</reference>
<dbReference type="InterPro" id="IPR036390">
    <property type="entry name" value="WH_DNA-bd_sf"/>
</dbReference>
<dbReference type="GO" id="GO:0003700">
    <property type="term" value="F:DNA-binding transcription factor activity"/>
    <property type="evidence" value="ECO:0007669"/>
    <property type="project" value="InterPro"/>
</dbReference>
<organism evidence="5 6">
    <name type="scientific">Aliivibrio fischeri</name>
    <name type="common">Vibrio fischeri</name>
    <dbReference type="NCBI Taxonomy" id="668"/>
    <lineage>
        <taxon>Bacteria</taxon>
        <taxon>Pseudomonadati</taxon>
        <taxon>Pseudomonadota</taxon>
        <taxon>Gammaproteobacteria</taxon>
        <taxon>Vibrionales</taxon>
        <taxon>Vibrionaceae</taxon>
        <taxon>Aliivibrio</taxon>
    </lineage>
</organism>
<dbReference type="InterPro" id="IPR008920">
    <property type="entry name" value="TF_FadR/GntR_C"/>
</dbReference>
<dbReference type="InterPro" id="IPR011711">
    <property type="entry name" value="GntR_C"/>
</dbReference>
<dbReference type="GO" id="GO:0003677">
    <property type="term" value="F:DNA binding"/>
    <property type="evidence" value="ECO:0007669"/>
    <property type="project" value="UniProtKB-KW"/>
</dbReference>
<evidence type="ECO:0000313" key="5">
    <source>
        <dbReference type="EMBL" id="GEK13190.1"/>
    </source>
</evidence>
<dbReference type="Proteomes" id="UP000321787">
    <property type="component" value="Unassembled WGS sequence"/>
</dbReference>
<evidence type="ECO:0000256" key="1">
    <source>
        <dbReference type="ARBA" id="ARBA00023015"/>
    </source>
</evidence>
<sequence>MPKTNNTLYYQSTLTARQIVYKMSSLTLTDKVSKMIHQDILSGKLKPGQKLVVAELKERYNVGASPIREALVQLSWNKYVKLEPQKGCWVASISLSELKELFESLRTIGQVLLAKAITNGNENWELNVLTSFHKLNKINLQDAEIEELREWENRYTDFHNSLLEGAQSPIMYQFYQDISHQITRYRHLSNNPQVISETYAQYLEEHEIMMKLTLSRDSEQAIKYLNNHYSKASDLISTYFSA</sequence>
<dbReference type="EMBL" id="BJTZ01000005">
    <property type="protein sequence ID" value="GEK13190.1"/>
    <property type="molecule type" value="Genomic_DNA"/>
</dbReference>
<gene>
    <name evidence="5" type="primary">csiR</name>
    <name evidence="5" type="ORF">AFI02nite_12260</name>
</gene>
<dbReference type="Pfam" id="PF00392">
    <property type="entry name" value="GntR"/>
    <property type="match status" value="1"/>
</dbReference>
<dbReference type="PROSITE" id="PS50949">
    <property type="entry name" value="HTH_GNTR"/>
    <property type="match status" value="1"/>
</dbReference>
<evidence type="ECO:0000313" key="6">
    <source>
        <dbReference type="Proteomes" id="UP000321787"/>
    </source>
</evidence>
<dbReference type="Gene3D" id="1.20.120.530">
    <property type="entry name" value="GntR ligand-binding domain-like"/>
    <property type="match status" value="1"/>
</dbReference>
<dbReference type="InterPro" id="IPR000524">
    <property type="entry name" value="Tscrpt_reg_HTH_GntR"/>
</dbReference>
<proteinExistence type="predicted"/>
<keyword evidence="2" id="KW-0238">DNA-binding</keyword>
<dbReference type="Gene3D" id="1.10.10.10">
    <property type="entry name" value="Winged helix-like DNA-binding domain superfamily/Winged helix DNA-binding domain"/>
    <property type="match status" value="1"/>
</dbReference>
<name>A0A510UIL1_ALIFS</name>
<dbReference type="InterPro" id="IPR036388">
    <property type="entry name" value="WH-like_DNA-bd_sf"/>
</dbReference>
<keyword evidence="3" id="KW-0804">Transcription</keyword>
<dbReference type="SUPFAM" id="SSF46785">
    <property type="entry name" value="Winged helix' DNA-binding domain"/>
    <property type="match status" value="1"/>
</dbReference>
<evidence type="ECO:0000256" key="3">
    <source>
        <dbReference type="ARBA" id="ARBA00023163"/>
    </source>
</evidence>
<dbReference type="PANTHER" id="PTHR43537">
    <property type="entry name" value="TRANSCRIPTIONAL REGULATOR, GNTR FAMILY"/>
    <property type="match status" value="1"/>
</dbReference>
<dbReference type="AlphaFoldDB" id="A0A510UIL1"/>
<dbReference type="PANTHER" id="PTHR43537:SF20">
    <property type="entry name" value="HTH-TYPE TRANSCRIPTIONAL REPRESSOR GLAR"/>
    <property type="match status" value="1"/>
</dbReference>
<dbReference type="SUPFAM" id="SSF48008">
    <property type="entry name" value="GntR ligand-binding domain-like"/>
    <property type="match status" value="1"/>
</dbReference>
<evidence type="ECO:0000259" key="4">
    <source>
        <dbReference type="PROSITE" id="PS50949"/>
    </source>
</evidence>
<comment type="caution">
    <text evidence="5">The sequence shown here is derived from an EMBL/GenBank/DDBJ whole genome shotgun (WGS) entry which is preliminary data.</text>
</comment>
<accession>A0A510UIL1</accession>
<evidence type="ECO:0000256" key="2">
    <source>
        <dbReference type="ARBA" id="ARBA00023125"/>
    </source>
</evidence>